<accession>A0ABV0WIT9</accession>
<dbReference type="PANTHER" id="PTHR10677:SF21">
    <property type="entry name" value="UBIQUILIN-4"/>
    <property type="match status" value="1"/>
</dbReference>
<feature type="compositionally biased region" description="Polar residues" evidence="1">
    <location>
        <begin position="137"/>
        <end position="154"/>
    </location>
</feature>
<evidence type="ECO:0000256" key="1">
    <source>
        <dbReference type="SAM" id="MobiDB-lite"/>
    </source>
</evidence>
<dbReference type="Proteomes" id="UP001444071">
    <property type="component" value="Unassembled WGS sequence"/>
</dbReference>
<dbReference type="Pfam" id="PF00240">
    <property type="entry name" value="ubiquitin"/>
    <property type="match status" value="1"/>
</dbReference>
<reference evidence="4 5" key="1">
    <citation type="submission" date="2021-06" db="EMBL/GenBank/DDBJ databases">
        <authorList>
            <person name="Palmer J.M."/>
        </authorList>
    </citation>
    <scope>NUCLEOTIDE SEQUENCE [LARGE SCALE GENOMIC DNA]</scope>
    <source>
        <strain evidence="4 5">XR_2019</strain>
        <tissue evidence="4">Muscle</tissue>
    </source>
</reference>
<proteinExistence type="predicted"/>
<feature type="region of interest" description="Disordered" evidence="1">
    <location>
        <begin position="486"/>
        <end position="520"/>
    </location>
</feature>
<dbReference type="Gene3D" id="1.10.8.10">
    <property type="entry name" value="DNA helicase RuvA subunit, C-terminal domain"/>
    <property type="match status" value="1"/>
</dbReference>
<feature type="domain" description="UBA" evidence="2">
    <location>
        <begin position="544"/>
        <end position="587"/>
    </location>
</feature>
<dbReference type="Gene3D" id="3.10.20.90">
    <property type="entry name" value="Phosphatidylinositol 3-kinase Catalytic Subunit, Chain A, domain 1"/>
    <property type="match status" value="1"/>
</dbReference>
<feature type="compositionally biased region" description="Polar residues" evidence="1">
    <location>
        <begin position="312"/>
        <end position="328"/>
    </location>
</feature>
<dbReference type="SMART" id="SM00727">
    <property type="entry name" value="STI1"/>
    <property type="match status" value="3"/>
</dbReference>
<dbReference type="InterPro" id="IPR006636">
    <property type="entry name" value="STI1_HS-bd"/>
</dbReference>
<feature type="compositionally biased region" description="Low complexity" evidence="1">
    <location>
        <begin position="338"/>
        <end position="349"/>
    </location>
</feature>
<keyword evidence="5" id="KW-1185">Reference proteome</keyword>
<dbReference type="Pfam" id="PF23195">
    <property type="entry name" value="UBQLN1"/>
    <property type="match status" value="1"/>
</dbReference>
<evidence type="ECO:0000313" key="5">
    <source>
        <dbReference type="Proteomes" id="UP001444071"/>
    </source>
</evidence>
<feature type="region of interest" description="Disordered" evidence="1">
    <location>
        <begin position="309"/>
        <end position="367"/>
    </location>
</feature>
<comment type="caution">
    <text evidence="4">The sequence shown here is derived from an EMBL/GenBank/DDBJ whole genome shotgun (WGS) entry which is preliminary data.</text>
</comment>
<organism evidence="4 5">
    <name type="scientific">Xenotaenia resolanae</name>
    <dbReference type="NCBI Taxonomy" id="208358"/>
    <lineage>
        <taxon>Eukaryota</taxon>
        <taxon>Metazoa</taxon>
        <taxon>Chordata</taxon>
        <taxon>Craniata</taxon>
        <taxon>Vertebrata</taxon>
        <taxon>Euteleostomi</taxon>
        <taxon>Actinopterygii</taxon>
        <taxon>Neopterygii</taxon>
        <taxon>Teleostei</taxon>
        <taxon>Neoteleostei</taxon>
        <taxon>Acanthomorphata</taxon>
        <taxon>Ovalentaria</taxon>
        <taxon>Atherinomorphae</taxon>
        <taxon>Cyprinodontiformes</taxon>
        <taxon>Goodeidae</taxon>
        <taxon>Xenotaenia</taxon>
    </lineage>
</organism>
<dbReference type="EMBL" id="JAHRIM010050505">
    <property type="protein sequence ID" value="MEQ2268763.1"/>
    <property type="molecule type" value="Genomic_DNA"/>
</dbReference>
<dbReference type="InterPro" id="IPR009060">
    <property type="entry name" value="UBA-like_sf"/>
</dbReference>
<dbReference type="SMART" id="SM00165">
    <property type="entry name" value="UBA"/>
    <property type="match status" value="1"/>
</dbReference>
<dbReference type="InterPro" id="IPR029071">
    <property type="entry name" value="Ubiquitin-like_domsf"/>
</dbReference>
<name>A0ABV0WIT9_9TELE</name>
<dbReference type="SMART" id="SM00213">
    <property type="entry name" value="UBQ"/>
    <property type="match status" value="1"/>
</dbReference>
<dbReference type="InterPro" id="IPR015496">
    <property type="entry name" value="Ubiquilin"/>
</dbReference>
<evidence type="ECO:0000259" key="2">
    <source>
        <dbReference type="PROSITE" id="PS50030"/>
    </source>
</evidence>
<dbReference type="InterPro" id="IPR000626">
    <property type="entry name" value="Ubiquitin-like_dom"/>
</dbReference>
<dbReference type="SUPFAM" id="SSF54236">
    <property type="entry name" value="Ubiquitin-like"/>
    <property type="match status" value="1"/>
</dbReference>
<feature type="region of interest" description="Disordered" evidence="1">
    <location>
        <begin position="36"/>
        <end position="57"/>
    </location>
</feature>
<protein>
    <recommendedName>
        <fullName evidence="6">Ubiquilin-1-like</fullName>
    </recommendedName>
</protein>
<evidence type="ECO:0008006" key="6">
    <source>
        <dbReference type="Google" id="ProtNLM"/>
    </source>
</evidence>
<dbReference type="PANTHER" id="PTHR10677">
    <property type="entry name" value="UBIQUILIN"/>
    <property type="match status" value="1"/>
</dbReference>
<gene>
    <name evidence="4" type="ORF">XENORESO_014455</name>
</gene>
<dbReference type="PROSITE" id="PS50030">
    <property type="entry name" value="UBA"/>
    <property type="match status" value="1"/>
</dbReference>
<dbReference type="SUPFAM" id="SSF46934">
    <property type="entry name" value="UBA-like"/>
    <property type="match status" value="1"/>
</dbReference>
<sequence length="587" mass="64231">MSTTFCRVIWTHTHNTHTLLHSETAAPDPPFTLTLSPDKSRMSDSAKEESVNADDPHRSEKIHVVLRSVSESRVFTVRGDCTIRQLKLCLSERLRSPAEQLVLTHSGQVLRESELMSHLKEQKGSVSLCMIRRPEPSSGQTPSDPASEPVQSDLTAVPDPDPKQTPTPTSPLYLVAGLDSLGLENSQSSIFTALPSQMESQLLSDPERMHCVLASPLVQNTLCTSRPQLTRQLILSNPQIQQLPKTNPEVEDTLDNFDVKKQVLELTREPKMIEKAMQNGGRALGNLIMVQDNPESNATLDVLQATDEQQHLPKQSQKSTFPLVTTSCESHRGPGAPTSPTSPLSSDSTDPLREVGATPRAGSSFQSPLTAGMQSLLEEITASPGLMENLLSGPYINSLLNCLSQNPDFAAQMLLSHPLFSGNVQLQEQMRQQIPLFLQQMQSPELLSMMLNPRAMEALLQIQHGLQTLSVEAPLLMPVAGLGTSGGTGHNGAPVHPSDPDLDNQSGCSPQDAPLTKQQQQQQQQFVHQMLKALADTNNGVRHEEEENFQEELQQLSSMGFRDRQANLQALISTGGDLFSALHLLSL</sequence>
<dbReference type="PROSITE" id="PS50053">
    <property type="entry name" value="UBIQUITIN_2"/>
    <property type="match status" value="1"/>
</dbReference>
<feature type="region of interest" description="Disordered" evidence="1">
    <location>
        <begin position="132"/>
        <end position="170"/>
    </location>
</feature>
<dbReference type="InterPro" id="IPR015940">
    <property type="entry name" value="UBA"/>
</dbReference>
<evidence type="ECO:0000259" key="3">
    <source>
        <dbReference type="PROSITE" id="PS50053"/>
    </source>
</evidence>
<feature type="compositionally biased region" description="Basic and acidic residues" evidence="1">
    <location>
        <begin position="38"/>
        <end position="57"/>
    </location>
</feature>
<feature type="domain" description="Ubiquitin-like" evidence="3">
    <location>
        <begin position="62"/>
        <end position="136"/>
    </location>
</feature>
<evidence type="ECO:0000313" key="4">
    <source>
        <dbReference type="EMBL" id="MEQ2268763.1"/>
    </source>
</evidence>